<organism evidence="1 2">
    <name type="scientific">Daphnia galeata</name>
    <dbReference type="NCBI Taxonomy" id="27404"/>
    <lineage>
        <taxon>Eukaryota</taxon>
        <taxon>Metazoa</taxon>
        <taxon>Ecdysozoa</taxon>
        <taxon>Arthropoda</taxon>
        <taxon>Crustacea</taxon>
        <taxon>Branchiopoda</taxon>
        <taxon>Diplostraca</taxon>
        <taxon>Cladocera</taxon>
        <taxon>Anomopoda</taxon>
        <taxon>Daphniidae</taxon>
        <taxon>Daphnia</taxon>
    </lineage>
</organism>
<dbReference type="AlphaFoldDB" id="A0A8J2WET2"/>
<evidence type="ECO:0000313" key="2">
    <source>
        <dbReference type="Proteomes" id="UP000789390"/>
    </source>
</evidence>
<keyword evidence="2" id="KW-1185">Reference proteome</keyword>
<evidence type="ECO:0000313" key="1">
    <source>
        <dbReference type="EMBL" id="CAH0098858.1"/>
    </source>
</evidence>
<dbReference type="EMBL" id="CAKKLH010000009">
    <property type="protein sequence ID" value="CAH0098858.1"/>
    <property type="molecule type" value="Genomic_DNA"/>
</dbReference>
<dbReference type="Proteomes" id="UP000789390">
    <property type="component" value="Unassembled WGS sequence"/>
</dbReference>
<name>A0A8J2WET2_9CRUS</name>
<reference evidence="1" key="1">
    <citation type="submission" date="2021-11" db="EMBL/GenBank/DDBJ databases">
        <authorList>
            <person name="Schell T."/>
        </authorList>
    </citation>
    <scope>NUCLEOTIDE SEQUENCE</scope>
    <source>
        <strain evidence="1">M5</strain>
    </source>
</reference>
<comment type="caution">
    <text evidence="1">The sequence shown here is derived from an EMBL/GenBank/DDBJ whole genome shotgun (WGS) entry which is preliminary data.</text>
</comment>
<sequence>MKTEFSIFLLIMRNFKRKNGPLTECQAKEIVMKKTVALESELAAYLIVAKRLNHGLTPADTTKRAFFPPEKIFNCEETNNPTVVDPQNIVAQKGAKAVASSTSGEQGINVNILAFVNAAGDAFLGVFI</sequence>
<dbReference type="OrthoDB" id="4327074at2759"/>
<protein>
    <submittedName>
        <fullName evidence="1">Uncharacterized protein</fullName>
    </submittedName>
</protein>
<proteinExistence type="predicted"/>
<accession>A0A8J2WET2</accession>
<gene>
    <name evidence="1" type="ORF">DGAL_LOCUS964</name>
</gene>